<evidence type="ECO:0000256" key="2">
    <source>
        <dbReference type="PROSITE-ProRule" id="PRU00339"/>
    </source>
</evidence>
<dbReference type="PANTHER" id="PTHR12788">
    <property type="entry name" value="PROTEIN-TYROSINE SULFOTRANSFERASE 2"/>
    <property type="match status" value="1"/>
</dbReference>
<dbReference type="InterPro" id="IPR019734">
    <property type="entry name" value="TPR_rpt"/>
</dbReference>
<dbReference type="PANTHER" id="PTHR12788:SF10">
    <property type="entry name" value="PROTEIN-TYROSINE SULFOTRANSFERASE"/>
    <property type="match status" value="1"/>
</dbReference>
<organism evidence="3 4">
    <name type="scientific">Sphingosinicella microcystinivorans</name>
    <dbReference type="NCBI Taxonomy" id="335406"/>
    <lineage>
        <taxon>Bacteria</taxon>
        <taxon>Pseudomonadati</taxon>
        <taxon>Pseudomonadota</taxon>
        <taxon>Alphaproteobacteria</taxon>
        <taxon>Sphingomonadales</taxon>
        <taxon>Sphingosinicellaceae</taxon>
        <taxon>Sphingosinicella</taxon>
    </lineage>
</organism>
<dbReference type="InterPro" id="IPR026634">
    <property type="entry name" value="TPST-like"/>
</dbReference>
<feature type="repeat" description="TPR" evidence="2">
    <location>
        <begin position="91"/>
        <end position="124"/>
    </location>
</feature>
<dbReference type="AlphaFoldDB" id="A0AAD1G1K3"/>
<protein>
    <recommendedName>
        <fullName evidence="5">Tetratricopeptide repeat protein</fullName>
    </recommendedName>
</protein>
<evidence type="ECO:0008006" key="5">
    <source>
        <dbReference type="Google" id="ProtNLM"/>
    </source>
</evidence>
<dbReference type="PROSITE" id="PS50005">
    <property type="entry name" value="TPR"/>
    <property type="match status" value="1"/>
</dbReference>
<dbReference type="Proteomes" id="UP000275727">
    <property type="component" value="Chromosome"/>
</dbReference>
<keyword evidence="1" id="KW-0808">Transferase</keyword>
<dbReference type="InterPro" id="IPR011990">
    <property type="entry name" value="TPR-like_helical_dom_sf"/>
</dbReference>
<dbReference type="EMBL" id="AP018711">
    <property type="protein sequence ID" value="BBE34780.1"/>
    <property type="molecule type" value="Genomic_DNA"/>
</dbReference>
<dbReference type="Pfam" id="PF13469">
    <property type="entry name" value="Sulfotransfer_3"/>
    <property type="match status" value="1"/>
</dbReference>
<dbReference type="GO" id="GO:0008476">
    <property type="term" value="F:protein-tyrosine sulfotransferase activity"/>
    <property type="evidence" value="ECO:0007669"/>
    <property type="project" value="InterPro"/>
</dbReference>
<dbReference type="Gene3D" id="1.25.40.10">
    <property type="entry name" value="Tetratricopeptide repeat domain"/>
    <property type="match status" value="1"/>
</dbReference>
<evidence type="ECO:0000256" key="1">
    <source>
        <dbReference type="ARBA" id="ARBA00022679"/>
    </source>
</evidence>
<evidence type="ECO:0000313" key="4">
    <source>
        <dbReference type="Proteomes" id="UP000275727"/>
    </source>
</evidence>
<dbReference type="Pfam" id="PF13181">
    <property type="entry name" value="TPR_8"/>
    <property type="match status" value="1"/>
</dbReference>
<name>A0AAD1G1K3_SPHMI</name>
<proteinExistence type="predicted"/>
<keyword evidence="2" id="KW-0802">TPR repeat</keyword>
<dbReference type="RefSeq" id="WP_160119203.1">
    <property type="nucleotide sequence ID" value="NZ_AP018711.1"/>
</dbReference>
<dbReference type="SUPFAM" id="SSF48452">
    <property type="entry name" value="TPR-like"/>
    <property type="match status" value="1"/>
</dbReference>
<gene>
    <name evidence="3" type="ORF">SmB9_24380</name>
</gene>
<dbReference type="Gene3D" id="3.40.50.300">
    <property type="entry name" value="P-loop containing nucleotide triphosphate hydrolases"/>
    <property type="match status" value="1"/>
</dbReference>
<sequence length="483" mass="54558">MTGSSADAEALLRGAIARAPAFVLAYSDLVSLLCRLDRAEEAIALLDNVIEDPSRRLWAMSLKTTLLAGERRIEEALHIHEQLIAHAPGAAVPWMNYGLALRTAGRLHDAVAAYRRSLEIDAANGFAWLGLANLRTIRLGSDDVALLERALETVHDDAQRIQLHFALGKALGDLNQFERSFRQYQMANDIRGRLVPYRAVDGDVREAEAAFTPKFFAERVDRDMGDSEAIFIVGMPRSGSTLIEQILDSHPLVEGLGELFELQNIVTRVIGTTPQDVWYETMANLTADERRALGQSYLNSVRRHRKTDRPFFTDKMPSNWQYLGLIYLILPNAKIIDARRHPVACCFSNFTTYFNLQTNVPTSLEELAHHYCSYTRMISHFDATLPGRIHPVQYERLIDDIEGEVRRLLAHLGLPFENACLRFHENPRAVDTPSSEQVRIPINRKGLGRWQNYEPWLAPLQMELGSLIETYSHSGSEDGETRL</sequence>
<dbReference type="KEGG" id="smic:SmB9_24380"/>
<accession>A0AAD1G1K3</accession>
<evidence type="ECO:0000313" key="3">
    <source>
        <dbReference type="EMBL" id="BBE34780.1"/>
    </source>
</evidence>
<dbReference type="SUPFAM" id="SSF52540">
    <property type="entry name" value="P-loop containing nucleoside triphosphate hydrolases"/>
    <property type="match status" value="1"/>
</dbReference>
<dbReference type="InterPro" id="IPR027417">
    <property type="entry name" value="P-loop_NTPase"/>
</dbReference>
<reference evidence="3 4" key="1">
    <citation type="submission" date="2018-06" db="EMBL/GenBank/DDBJ databases">
        <title>Complete Genome Sequence of the Microcystin-Degrading Bacterium Sphingosinicella microcystinivorans Strain B-9.</title>
        <authorList>
            <person name="Jin H."/>
            <person name="Nishizawa T."/>
            <person name="Guo Y."/>
            <person name="Nishizawa A."/>
            <person name="Park H."/>
            <person name="Kato H."/>
            <person name="Tsuji K."/>
            <person name="Harada K."/>
        </authorList>
    </citation>
    <scope>NUCLEOTIDE SEQUENCE [LARGE SCALE GENOMIC DNA]</scope>
    <source>
        <strain evidence="3 4">B9</strain>
    </source>
</reference>